<dbReference type="EMBL" id="LWDX02010058">
    <property type="protein sequence ID" value="OEL36124.1"/>
    <property type="molecule type" value="Genomic_DNA"/>
</dbReference>
<dbReference type="PANTHER" id="PTHR45125">
    <property type="entry name" value="F21J9.4-RELATED"/>
    <property type="match status" value="1"/>
</dbReference>
<feature type="region of interest" description="Disordered" evidence="1">
    <location>
        <begin position="92"/>
        <end position="143"/>
    </location>
</feature>
<dbReference type="Proteomes" id="UP000095767">
    <property type="component" value="Unassembled WGS sequence"/>
</dbReference>
<evidence type="ECO:0000313" key="4">
    <source>
        <dbReference type="Proteomes" id="UP000095767"/>
    </source>
</evidence>
<name>A0A1E5WFK3_9POAL</name>
<organism evidence="3 4">
    <name type="scientific">Dichanthelium oligosanthes</name>
    <dbReference type="NCBI Taxonomy" id="888268"/>
    <lineage>
        <taxon>Eukaryota</taxon>
        <taxon>Viridiplantae</taxon>
        <taxon>Streptophyta</taxon>
        <taxon>Embryophyta</taxon>
        <taxon>Tracheophyta</taxon>
        <taxon>Spermatophyta</taxon>
        <taxon>Magnoliopsida</taxon>
        <taxon>Liliopsida</taxon>
        <taxon>Poales</taxon>
        <taxon>Poaceae</taxon>
        <taxon>PACMAD clade</taxon>
        <taxon>Panicoideae</taxon>
        <taxon>Panicodae</taxon>
        <taxon>Paniceae</taxon>
        <taxon>Dichantheliinae</taxon>
        <taxon>Dichanthelium</taxon>
    </lineage>
</organism>
<dbReference type="AlphaFoldDB" id="A0A1E5WFK3"/>
<reference evidence="3 4" key="1">
    <citation type="submission" date="2016-09" db="EMBL/GenBank/DDBJ databases">
        <title>The draft genome of Dichanthelium oligosanthes: A C3 panicoid grass species.</title>
        <authorList>
            <person name="Studer A.J."/>
            <person name="Schnable J.C."/>
            <person name="Brutnell T.P."/>
        </authorList>
    </citation>
    <scope>NUCLEOTIDE SEQUENCE [LARGE SCALE GENOMIC DNA]</scope>
    <source>
        <strain evidence="4">cv. Kellogg 1175</strain>
        <tissue evidence="3">Leaf</tissue>
    </source>
</reference>
<feature type="domain" description="No apical meristem-associated C-terminal" evidence="2">
    <location>
        <begin position="62"/>
        <end position="181"/>
    </location>
</feature>
<protein>
    <recommendedName>
        <fullName evidence="2">No apical meristem-associated C-terminal domain-containing protein</fullName>
    </recommendedName>
</protein>
<dbReference type="OrthoDB" id="2507178at2759"/>
<evidence type="ECO:0000259" key="2">
    <source>
        <dbReference type="Pfam" id="PF14303"/>
    </source>
</evidence>
<feature type="compositionally biased region" description="Basic and acidic residues" evidence="1">
    <location>
        <begin position="107"/>
        <end position="128"/>
    </location>
</feature>
<dbReference type="InterPro" id="IPR029466">
    <property type="entry name" value="NAM-associated_C"/>
</dbReference>
<proteinExistence type="predicted"/>
<gene>
    <name evidence="3" type="ORF">BAE44_0002857</name>
</gene>
<comment type="caution">
    <text evidence="3">The sequence shown here is derived from an EMBL/GenBank/DDBJ whole genome shotgun (WGS) entry which is preliminary data.</text>
</comment>
<dbReference type="PANTHER" id="PTHR45125:SF3">
    <property type="entry name" value="NO-APICAL-MERISTEM-ASSOCIATED CARBOXY-TERMINAL DOMAIN PROTEIN"/>
    <property type="match status" value="1"/>
</dbReference>
<keyword evidence="4" id="KW-1185">Reference proteome</keyword>
<dbReference type="Pfam" id="PF14303">
    <property type="entry name" value="NAM-associated"/>
    <property type="match status" value="1"/>
</dbReference>
<evidence type="ECO:0000313" key="3">
    <source>
        <dbReference type="EMBL" id="OEL36124.1"/>
    </source>
</evidence>
<sequence length="185" mass="20957">MKCSDYPTRTLQSLGGRWDFIKEQVSKFARHHRQILLEHRSGDAPCDEVAAGIVRYNSLEKRPFAMAHCWAVLKKKPKWLNLLETRIAGDSTAQAVDDTSEGGAEGTESHDSESSRGTKRPMGRDAAKASRKRGSTTSYTQSSEYVSKMSDMCLQRTSFWKDSDDRANERLDKLMEIEAEHLEIE</sequence>
<evidence type="ECO:0000256" key="1">
    <source>
        <dbReference type="SAM" id="MobiDB-lite"/>
    </source>
</evidence>
<accession>A0A1E5WFK3</accession>